<dbReference type="Proteomes" id="UP001500842">
    <property type="component" value="Unassembled WGS sequence"/>
</dbReference>
<accession>A0ABN2AVL4</accession>
<evidence type="ECO:0000313" key="1">
    <source>
        <dbReference type="EMBL" id="GAA1526203.1"/>
    </source>
</evidence>
<protein>
    <submittedName>
        <fullName evidence="1">Uncharacterized protein</fullName>
    </submittedName>
</protein>
<organism evidence="1 2">
    <name type="scientific">Nocardioides humi</name>
    <dbReference type="NCBI Taxonomy" id="449461"/>
    <lineage>
        <taxon>Bacteria</taxon>
        <taxon>Bacillati</taxon>
        <taxon>Actinomycetota</taxon>
        <taxon>Actinomycetes</taxon>
        <taxon>Propionibacteriales</taxon>
        <taxon>Nocardioidaceae</taxon>
        <taxon>Nocardioides</taxon>
    </lineage>
</organism>
<sequence length="61" mass="6403">MVRQVRADVRVVDHGGDAVLGQVVGGPDAGEQQLGGRITRDAARLEACLTWLEVYGAAALD</sequence>
<comment type="caution">
    <text evidence="1">The sequence shown here is derived from an EMBL/GenBank/DDBJ whole genome shotgun (WGS) entry which is preliminary data.</text>
</comment>
<gene>
    <name evidence="1" type="ORF">GCM10009788_32200</name>
</gene>
<evidence type="ECO:0000313" key="2">
    <source>
        <dbReference type="Proteomes" id="UP001500842"/>
    </source>
</evidence>
<dbReference type="EMBL" id="BAAAOR010000024">
    <property type="protein sequence ID" value="GAA1526203.1"/>
    <property type="molecule type" value="Genomic_DNA"/>
</dbReference>
<proteinExistence type="predicted"/>
<reference evidence="1 2" key="1">
    <citation type="journal article" date="2019" name="Int. J. Syst. Evol. Microbiol.">
        <title>The Global Catalogue of Microorganisms (GCM) 10K type strain sequencing project: providing services to taxonomists for standard genome sequencing and annotation.</title>
        <authorList>
            <consortium name="The Broad Institute Genomics Platform"/>
            <consortium name="The Broad Institute Genome Sequencing Center for Infectious Disease"/>
            <person name="Wu L."/>
            <person name="Ma J."/>
        </authorList>
    </citation>
    <scope>NUCLEOTIDE SEQUENCE [LARGE SCALE GENOMIC DNA]</scope>
    <source>
        <strain evidence="1 2">JCM 14942</strain>
    </source>
</reference>
<keyword evidence="2" id="KW-1185">Reference proteome</keyword>
<name>A0ABN2AVL4_9ACTN</name>